<evidence type="ECO:0000313" key="2">
    <source>
        <dbReference type="Proteomes" id="UP000434639"/>
    </source>
</evidence>
<dbReference type="AlphaFoldDB" id="A0A7X2S879"/>
<sequence length="196" mass="21914">MSENTPENKAVQGEAAPKAAAVEDTFTRGYLTSAKEKEKGFYEFKSKTDGYSMLFPAEAVLSNEFGNERKGNDMEAVMFTATLEKADMNTQSIYENLPITSDIAANLDLLSTSVSYDGRFEEVNKEDRSIYYGKKTTDLDDAVAYSYFSFIKAKDGNQGVRFMYSATCKKADRSCVSNSEKHEQIAKKIMESVTFE</sequence>
<reference evidence="1 2" key="1">
    <citation type="journal article" date="2017" name="Int. J. Syst. Evol. Microbiol.">
        <title>Bacillus mangrovi sp. nov., isolated from a sediment sample from a mangrove forest.</title>
        <authorList>
            <person name="Gupta V."/>
            <person name="Singh P.K."/>
            <person name="Korpole S."/>
            <person name="Tanuku N.R.S."/>
            <person name="Pinnaka A.K."/>
        </authorList>
    </citation>
    <scope>NUCLEOTIDE SEQUENCE [LARGE SCALE GENOMIC DNA]</scope>
    <source>
        <strain evidence="1 2">KCTC 33872</strain>
    </source>
</reference>
<evidence type="ECO:0000313" key="1">
    <source>
        <dbReference type="EMBL" id="MTH55073.1"/>
    </source>
</evidence>
<organism evidence="1 2">
    <name type="scientific">Metabacillus mangrovi</name>
    <dbReference type="NCBI Taxonomy" id="1491830"/>
    <lineage>
        <taxon>Bacteria</taxon>
        <taxon>Bacillati</taxon>
        <taxon>Bacillota</taxon>
        <taxon>Bacilli</taxon>
        <taxon>Bacillales</taxon>
        <taxon>Bacillaceae</taxon>
        <taxon>Metabacillus</taxon>
    </lineage>
</organism>
<dbReference type="OrthoDB" id="2453115at2"/>
<dbReference type="EMBL" id="WMIB01000022">
    <property type="protein sequence ID" value="MTH55073.1"/>
    <property type="molecule type" value="Genomic_DNA"/>
</dbReference>
<proteinExistence type="predicted"/>
<evidence type="ECO:0008006" key="3">
    <source>
        <dbReference type="Google" id="ProtNLM"/>
    </source>
</evidence>
<gene>
    <name evidence="1" type="ORF">GKZ89_16840</name>
</gene>
<name>A0A7X2S879_9BACI</name>
<comment type="caution">
    <text evidence="1">The sequence shown here is derived from an EMBL/GenBank/DDBJ whole genome shotgun (WGS) entry which is preliminary data.</text>
</comment>
<accession>A0A7X2S879</accession>
<dbReference type="Proteomes" id="UP000434639">
    <property type="component" value="Unassembled WGS sequence"/>
</dbReference>
<protein>
    <recommendedName>
        <fullName evidence="3">Lipoprotein YvcA</fullName>
    </recommendedName>
</protein>
<keyword evidence="2" id="KW-1185">Reference proteome</keyword>
<dbReference type="RefSeq" id="WP_155113583.1">
    <property type="nucleotide sequence ID" value="NZ_WMIB01000022.1"/>
</dbReference>